<gene>
    <name evidence="5" type="ORF">B0W47_06545</name>
</gene>
<dbReference type="InterPro" id="IPR004805">
    <property type="entry name" value="DnaE2/DnaE/PolC"/>
</dbReference>
<dbReference type="PANTHER" id="PTHR32294:SF4">
    <property type="entry name" value="ERROR-PRONE DNA POLYMERASE"/>
    <property type="match status" value="1"/>
</dbReference>
<protein>
    <recommendedName>
        <fullName evidence="2">Error-prone DNA polymerase</fullName>
    </recommendedName>
</protein>
<organism evidence="5 6">
    <name type="scientific">Komagataeibacter nataicola</name>
    <dbReference type="NCBI Taxonomy" id="265960"/>
    <lineage>
        <taxon>Bacteria</taxon>
        <taxon>Pseudomonadati</taxon>
        <taxon>Pseudomonadota</taxon>
        <taxon>Alphaproteobacteria</taxon>
        <taxon>Acetobacterales</taxon>
        <taxon>Acetobacteraceae</taxon>
        <taxon>Komagataeibacter</taxon>
    </lineage>
</organism>
<dbReference type="AlphaFoldDB" id="A0A9N7H3Q0"/>
<dbReference type="EMBL" id="CP019875">
    <property type="protein sequence ID" value="AQU88923.1"/>
    <property type="molecule type" value="Genomic_DNA"/>
</dbReference>
<dbReference type="GO" id="GO:0003676">
    <property type="term" value="F:nucleic acid binding"/>
    <property type="evidence" value="ECO:0007669"/>
    <property type="project" value="InterPro"/>
</dbReference>
<dbReference type="GO" id="GO:0008408">
    <property type="term" value="F:3'-5' exonuclease activity"/>
    <property type="evidence" value="ECO:0007669"/>
    <property type="project" value="InterPro"/>
</dbReference>
<dbReference type="PANTHER" id="PTHR32294">
    <property type="entry name" value="DNA POLYMERASE III SUBUNIT ALPHA"/>
    <property type="match status" value="1"/>
</dbReference>
<dbReference type="KEGG" id="kna:B0W47_06545"/>
<comment type="similarity">
    <text evidence="1">Belongs to the DNA polymerase type-C family. DnaE2 subfamily.</text>
</comment>
<evidence type="ECO:0000313" key="5">
    <source>
        <dbReference type="EMBL" id="AQU88923.1"/>
    </source>
</evidence>
<evidence type="ECO:0000259" key="4">
    <source>
        <dbReference type="Pfam" id="PF01336"/>
    </source>
</evidence>
<feature type="domain" description="OB" evidence="4">
    <location>
        <begin position="57"/>
        <end position="130"/>
    </location>
</feature>
<reference evidence="6" key="1">
    <citation type="submission" date="2017-02" db="EMBL/GenBank/DDBJ databases">
        <title>zhang.</title>
        <authorList>
            <person name="Zhang H."/>
        </authorList>
    </citation>
    <scope>NUCLEOTIDE SEQUENCE [LARGE SCALE GENOMIC DNA]</scope>
    <source>
        <strain evidence="6">RZS01</strain>
    </source>
</reference>
<feature type="compositionally biased region" description="Basic and acidic residues" evidence="3">
    <location>
        <begin position="147"/>
        <end position="157"/>
    </location>
</feature>
<feature type="region of interest" description="Disordered" evidence="3">
    <location>
        <begin position="141"/>
        <end position="164"/>
    </location>
</feature>
<dbReference type="CDD" id="cd04485">
    <property type="entry name" value="DnaE_OBF"/>
    <property type="match status" value="1"/>
</dbReference>
<dbReference type="InterPro" id="IPR004365">
    <property type="entry name" value="NA-bd_OB_tRNA"/>
</dbReference>
<evidence type="ECO:0000256" key="1">
    <source>
        <dbReference type="ARBA" id="ARBA00007391"/>
    </source>
</evidence>
<evidence type="ECO:0000256" key="3">
    <source>
        <dbReference type="SAM" id="MobiDB-lite"/>
    </source>
</evidence>
<evidence type="ECO:0000313" key="6">
    <source>
        <dbReference type="Proteomes" id="UP000189683"/>
    </source>
</evidence>
<dbReference type="Proteomes" id="UP000189683">
    <property type="component" value="Chromosome"/>
</dbReference>
<proteinExistence type="inferred from homology"/>
<accession>A0A9N7H3Q0</accession>
<sequence length="164" mass="18204">MPLQPMRDGAEVVRDYNRLGLSLRDHPLTFLREDLQARGIMSCRKALSAKDGKRLAVAGLVLVRQRPGSAEGVVFMTLEDETANMNVIIWPDLFDANRRVVLGGQMLAVKGMLQKEGDVVHLVAKEITDLSILLADVGNRSSTDNTHNNDSDGERLVVRSRNFH</sequence>
<evidence type="ECO:0000256" key="2">
    <source>
        <dbReference type="ARBA" id="ARBA00017273"/>
    </source>
</evidence>
<dbReference type="Pfam" id="PF01336">
    <property type="entry name" value="tRNA_anti-codon"/>
    <property type="match status" value="1"/>
</dbReference>
<dbReference type="GO" id="GO:0006260">
    <property type="term" value="P:DNA replication"/>
    <property type="evidence" value="ECO:0007669"/>
    <property type="project" value="InterPro"/>
</dbReference>
<name>A0A9N7H3Q0_9PROT</name>